<dbReference type="AlphaFoldDB" id="A0AAU7DF20"/>
<feature type="domain" description="TadE-like" evidence="2">
    <location>
        <begin position="1"/>
        <end position="40"/>
    </location>
</feature>
<keyword evidence="1" id="KW-0812">Transmembrane</keyword>
<gene>
    <name evidence="3" type="ORF">P8935_14330</name>
</gene>
<keyword evidence="1" id="KW-1133">Transmembrane helix</keyword>
<protein>
    <submittedName>
        <fullName evidence="3">TadE/TadG family type IV pilus assembly protein</fullName>
    </submittedName>
</protein>
<organism evidence="3">
    <name type="scientific">Telmatobacter sp. DSM 110680</name>
    <dbReference type="NCBI Taxonomy" id="3036704"/>
    <lineage>
        <taxon>Bacteria</taxon>
        <taxon>Pseudomonadati</taxon>
        <taxon>Acidobacteriota</taxon>
        <taxon>Terriglobia</taxon>
        <taxon>Terriglobales</taxon>
        <taxon>Acidobacteriaceae</taxon>
        <taxon>Telmatobacter</taxon>
    </lineage>
</organism>
<feature type="transmembrane region" description="Helical" evidence="1">
    <location>
        <begin position="6"/>
        <end position="29"/>
    </location>
</feature>
<name>A0AAU7DF20_9BACT</name>
<evidence type="ECO:0000313" key="3">
    <source>
        <dbReference type="EMBL" id="XBH15748.1"/>
    </source>
</evidence>
<keyword evidence="1" id="KW-0472">Membrane</keyword>
<dbReference type="InterPro" id="IPR012495">
    <property type="entry name" value="TadE-like_dom"/>
</dbReference>
<dbReference type="RefSeq" id="WP_348260979.1">
    <property type="nucleotide sequence ID" value="NZ_CP121196.1"/>
</dbReference>
<dbReference type="Pfam" id="PF07811">
    <property type="entry name" value="TadE"/>
    <property type="match status" value="1"/>
</dbReference>
<accession>A0AAU7DF20</accession>
<evidence type="ECO:0000256" key="1">
    <source>
        <dbReference type="SAM" id="Phobius"/>
    </source>
</evidence>
<reference evidence="3" key="1">
    <citation type="submission" date="2023-03" db="EMBL/GenBank/DDBJ databases">
        <title>Edaphobacter sp.</title>
        <authorList>
            <person name="Huber K.J."/>
            <person name="Papendorf J."/>
            <person name="Pilke C."/>
            <person name="Bunk B."/>
            <person name="Sproeer C."/>
            <person name="Pester M."/>
        </authorList>
    </citation>
    <scope>NUCLEOTIDE SEQUENCE</scope>
    <source>
        <strain evidence="3">DSM 110680</strain>
    </source>
</reference>
<sequence>MVEFALIAPLMLGLIGGMFSFGFGFFTYFQLSNAVDIGARTLAVSRATNSDGTTPDPCATASAAIVAAAPVLDPSKITLSVSLNSTPYSNLKQGSWTCAAGEANMVAGSTTQVTASYPYTMNFFGYRPVALTLQAQSSELTQ</sequence>
<evidence type="ECO:0000259" key="2">
    <source>
        <dbReference type="Pfam" id="PF07811"/>
    </source>
</evidence>
<proteinExistence type="predicted"/>
<dbReference type="EMBL" id="CP121196">
    <property type="protein sequence ID" value="XBH15748.1"/>
    <property type="molecule type" value="Genomic_DNA"/>
</dbReference>